<protein>
    <submittedName>
        <fullName evidence="12">Type VII secretion protein EccB</fullName>
    </submittedName>
</protein>
<dbReference type="Pfam" id="PF05108">
    <property type="entry name" value="T7SS_ESX1_EccB"/>
    <property type="match status" value="1"/>
</dbReference>
<keyword evidence="8 11" id="KW-1133">Transmembrane helix</keyword>
<evidence type="ECO:0000256" key="8">
    <source>
        <dbReference type="ARBA" id="ARBA00022989"/>
    </source>
</evidence>
<organism evidence="12 13">
    <name type="scientific">Prauserella flavalba</name>
    <dbReference type="NCBI Taxonomy" id="1477506"/>
    <lineage>
        <taxon>Bacteria</taxon>
        <taxon>Bacillati</taxon>
        <taxon>Actinomycetota</taxon>
        <taxon>Actinomycetes</taxon>
        <taxon>Pseudonocardiales</taxon>
        <taxon>Pseudonocardiaceae</taxon>
        <taxon>Prauserella</taxon>
    </lineage>
</organism>
<evidence type="ECO:0000256" key="11">
    <source>
        <dbReference type="SAM" id="Phobius"/>
    </source>
</evidence>
<keyword evidence="4 11" id="KW-0812">Transmembrane</keyword>
<comment type="subcellular location">
    <subcellularLocation>
        <location evidence="1">Cell membrane</location>
        <topology evidence="1">Single-pass membrane protein</topology>
    </subcellularLocation>
</comment>
<feature type="region of interest" description="Disordered" evidence="10">
    <location>
        <begin position="112"/>
        <end position="141"/>
    </location>
</feature>
<keyword evidence="5" id="KW-0547">Nucleotide-binding</keyword>
<feature type="region of interest" description="Disordered" evidence="10">
    <location>
        <begin position="513"/>
        <end position="532"/>
    </location>
</feature>
<proteinExistence type="inferred from homology"/>
<feature type="transmembrane region" description="Helical" evidence="11">
    <location>
        <begin position="43"/>
        <end position="64"/>
    </location>
</feature>
<comment type="caution">
    <text evidence="12">The sequence shown here is derived from an EMBL/GenBank/DDBJ whole genome shotgun (WGS) entry which is preliminary data.</text>
</comment>
<dbReference type="InterPro" id="IPR044857">
    <property type="entry name" value="T7SS_EccB_R1"/>
</dbReference>
<dbReference type="Proteomes" id="UP000247892">
    <property type="component" value="Unassembled WGS sequence"/>
</dbReference>
<evidence type="ECO:0000256" key="5">
    <source>
        <dbReference type="ARBA" id="ARBA00022741"/>
    </source>
</evidence>
<dbReference type="GO" id="GO:0005576">
    <property type="term" value="C:extracellular region"/>
    <property type="evidence" value="ECO:0007669"/>
    <property type="project" value="TreeGrafter"/>
</dbReference>
<sequence>MPSTPTTKSQVQAYQFVLRRMQSALVRKDAVMLHDPMRTHSRATIVGVVLSAIAMLGFVIFGFFKPAPKAPDSGIVIGEQSGSIYVVAGNPKKLIPTFNLASARLILMGQQQQNAEGGQGGQQAAQQAQVPPTTVVPDDQLKDIPRGRLQGIPDGPDLIPSKDQMIAPHWAVCDEVKVDTALPESERQAASTRETTVFAGVDNLGRQLAANEALLVTADDGQTYLIYRQAGQGNAVRAQVDMSDTAVTTALDLQETQVRKISMGLLNAIPAVGELSVPDLANLGESPSYNLNELTVGSVFQVEGAGDTAYYVVLDNGVQRIPQSLAQMIRFTEASTDEFPIIAPDHLNNVTILRQGQPGAVDVSQYPEIVPTVLTADTRPVSCLGWSVQGEGAERDAKTAVYVNPQLPGPRDAQLVGIGEPSPDGWKIEHFYMRPGFAAAVRSATTRETFDKGSIQLISDRGVRYSIPDAGTATGLGLSLQDLQPAPEAIIKLLPTGASLNTQDAKRTFDGVQFDPNEGSFPDDTAAAAGGN</sequence>
<evidence type="ECO:0000256" key="10">
    <source>
        <dbReference type="SAM" id="MobiDB-lite"/>
    </source>
</evidence>
<dbReference type="Gene3D" id="2.40.50.910">
    <property type="entry name" value="Type VII secretion system EccB, repeat 3 domain"/>
    <property type="match status" value="1"/>
</dbReference>
<evidence type="ECO:0000256" key="7">
    <source>
        <dbReference type="ARBA" id="ARBA00022840"/>
    </source>
</evidence>
<dbReference type="OrthoDB" id="3847604at2"/>
<dbReference type="GO" id="GO:0005886">
    <property type="term" value="C:plasma membrane"/>
    <property type="evidence" value="ECO:0007669"/>
    <property type="project" value="UniProtKB-SubCell"/>
</dbReference>
<dbReference type="AlphaFoldDB" id="A0A318MFT2"/>
<comment type="similarity">
    <text evidence="2">Belongs to the EccB family.</text>
</comment>
<evidence type="ECO:0000256" key="2">
    <source>
        <dbReference type="ARBA" id="ARBA00008149"/>
    </source>
</evidence>
<keyword evidence="9 11" id="KW-0472">Membrane</keyword>
<gene>
    <name evidence="12" type="ORF">BA062_05105</name>
</gene>
<dbReference type="EMBL" id="MASU01000002">
    <property type="protein sequence ID" value="PXY37980.1"/>
    <property type="molecule type" value="Genomic_DNA"/>
</dbReference>
<dbReference type="GO" id="GO:0016787">
    <property type="term" value="F:hydrolase activity"/>
    <property type="evidence" value="ECO:0007669"/>
    <property type="project" value="UniProtKB-KW"/>
</dbReference>
<accession>A0A318MFT2</accession>
<dbReference type="InterPro" id="IPR042485">
    <property type="entry name" value="T7SS_EccB_R3"/>
</dbReference>
<dbReference type="RefSeq" id="WP_110334846.1">
    <property type="nucleotide sequence ID" value="NZ_JBHVKT010000019.1"/>
</dbReference>
<evidence type="ECO:0000256" key="6">
    <source>
        <dbReference type="ARBA" id="ARBA00022801"/>
    </source>
</evidence>
<keyword evidence="7" id="KW-0067">ATP-binding</keyword>
<feature type="compositionally biased region" description="Low complexity" evidence="10">
    <location>
        <begin position="112"/>
        <end position="129"/>
    </location>
</feature>
<keyword evidence="6" id="KW-0378">Hydrolase</keyword>
<dbReference type="Gene3D" id="3.30.2390.20">
    <property type="entry name" value="Type VII secretion system EccB, repeat 1 domain"/>
    <property type="match status" value="1"/>
</dbReference>
<evidence type="ECO:0000256" key="3">
    <source>
        <dbReference type="ARBA" id="ARBA00022475"/>
    </source>
</evidence>
<reference evidence="12 13" key="1">
    <citation type="submission" date="2016-07" db="EMBL/GenBank/DDBJ databases">
        <title>Draft genome sequence of Prauserella sp. YIM 121212, isolated from alkaline soil.</title>
        <authorList>
            <person name="Ruckert C."/>
            <person name="Albersmeier A."/>
            <person name="Jiang C.-L."/>
            <person name="Jiang Y."/>
            <person name="Kalinowski J."/>
            <person name="Schneider O."/>
            <person name="Winkler A."/>
            <person name="Zotchev S.B."/>
        </authorList>
    </citation>
    <scope>NUCLEOTIDE SEQUENCE [LARGE SCALE GENOMIC DNA]</scope>
    <source>
        <strain evidence="12 13">YIM 121212</strain>
    </source>
</reference>
<name>A0A318MFT2_9PSEU</name>
<dbReference type="NCBIfam" id="TIGR03919">
    <property type="entry name" value="T7SS_EccB"/>
    <property type="match status" value="1"/>
</dbReference>
<dbReference type="GO" id="GO:0005524">
    <property type="term" value="F:ATP binding"/>
    <property type="evidence" value="ECO:0007669"/>
    <property type="project" value="UniProtKB-KW"/>
</dbReference>
<keyword evidence="3" id="KW-1003">Cell membrane</keyword>
<evidence type="ECO:0000313" key="13">
    <source>
        <dbReference type="Proteomes" id="UP000247892"/>
    </source>
</evidence>
<dbReference type="InterPro" id="IPR007795">
    <property type="entry name" value="T7SS_EccB"/>
</dbReference>
<evidence type="ECO:0000313" key="12">
    <source>
        <dbReference type="EMBL" id="PXY37980.1"/>
    </source>
</evidence>
<evidence type="ECO:0000256" key="4">
    <source>
        <dbReference type="ARBA" id="ARBA00022692"/>
    </source>
</evidence>
<dbReference type="PANTHER" id="PTHR40765">
    <property type="entry name" value="ESX-2 SECRETION SYSTEM ATPASE ECCB2"/>
    <property type="match status" value="1"/>
</dbReference>
<evidence type="ECO:0000256" key="1">
    <source>
        <dbReference type="ARBA" id="ARBA00004162"/>
    </source>
</evidence>
<evidence type="ECO:0000256" key="9">
    <source>
        <dbReference type="ARBA" id="ARBA00023136"/>
    </source>
</evidence>
<keyword evidence="13" id="KW-1185">Reference proteome</keyword>
<dbReference type="PANTHER" id="PTHR40765:SF2">
    <property type="entry name" value="ESX-2 SECRETION SYSTEM ATPASE ECCB2"/>
    <property type="match status" value="1"/>
</dbReference>